<gene>
    <name evidence="19" type="ORF">SAMN05660461_5762</name>
</gene>
<evidence type="ECO:0000259" key="18">
    <source>
        <dbReference type="Pfam" id="PF07715"/>
    </source>
</evidence>
<evidence type="ECO:0000256" key="6">
    <source>
        <dbReference type="ARBA" id="ARBA00022692"/>
    </source>
</evidence>
<dbReference type="Pfam" id="PF07715">
    <property type="entry name" value="Plug"/>
    <property type="match status" value="1"/>
</dbReference>
<dbReference type="GO" id="GO:0009279">
    <property type="term" value="C:cell outer membrane"/>
    <property type="evidence" value="ECO:0007669"/>
    <property type="project" value="UniProtKB-SubCell"/>
</dbReference>
<accession>A0A1T5PC84</accession>
<keyword evidence="7 16" id="KW-0732">Signal</keyword>
<evidence type="ECO:0000256" key="16">
    <source>
        <dbReference type="SAM" id="SignalP"/>
    </source>
</evidence>
<sequence length="810" mass="88856">MEKAMIREFLKRTAWCLLFLSTIVSGTSFAEEIDNGGSIKGLITTSDNKPAPGVVVVLKGTKKTTLTDDNGTYLLRNITPGNYTIQVSLTGYETTSQQVTVEKDKTVTINLQLNISEKNLNEVEVTASRNKYTKRSSEYVAKLPLKNIENPQVYSVISSELIKDQVVTRYEDALNNAPGISKLWSSTGRAGDGAGYFSLRGFAVQPTLVNGLPGLTNGGLDVANVERIEVVKGPSGTLYGSSVISYGGLINTVTKKPYDHFGGEISYTGGGYGLNRITADINTPLDKDNKVLLRVTGAYHDENSFQDAGFVKKRYIAPSLTYHASDRLTLMLNTEFLSTESTNPTMLFLDRGTALFAKNLQELGYDNKRSYTSNNLSIKTPTSSIQAQAIYKLSDTWTSQTIVSRGTAKSEGYYSYLYEASSAIPGFPNISPTFARYISYQNGSTNTTDIQQNFTGDFKIGQFRNRVVAGLDYFSRQTQGNSTGYVMNGLVNMAGNDNGILSRQHTDSLLNASSIDNSNLKQETYSAYVSDVFNILPSLSVMASLRVDHFKNGGLTAGTNEKYEQTALSPKFGIVYQPILNTLSVFANYMNGFTNSAPRQRASDNVWQTFRPEQANQMEGGVKVNLLGGMITGSVSYYDIKVKDIIMQVGGGPTAGYTQGGERTSRGVEAEIVANPVAGLNITGGYSYNDSKFVKTDDKDYEGRRPEEAGPKNLANLWVTYKFQNGPVKGFGIGFGGNYASENMILNRLTTGVFTLPSYTVLNGSLFYNTNKFNVAFKLDNIGNKEYYKGWSTIEPQMPRRFSGNVTYKF</sequence>
<organism evidence="19 20">
    <name type="scientific">Chitinophaga ginsengisegetis</name>
    <dbReference type="NCBI Taxonomy" id="393003"/>
    <lineage>
        <taxon>Bacteria</taxon>
        <taxon>Pseudomonadati</taxon>
        <taxon>Bacteroidota</taxon>
        <taxon>Chitinophagia</taxon>
        <taxon>Chitinophagales</taxon>
        <taxon>Chitinophagaceae</taxon>
        <taxon>Chitinophaga</taxon>
    </lineage>
</organism>
<evidence type="ECO:0000256" key="5">
    <source>
        <dbReference type="ARBA" id="ARBA00022496"/>
    </source>
</evidence>
<evidence type="ECO:0000256" key="10">
    <source>
        <dbReference type="ARBA" id="ARBA00023077"/>
    </source>
</evidence>
<dbReference type="Gene3D" id="2.170.130.10">
    <property type="entry name" value="TonB-dependent receptor, plug domain"/>
    <property type="match status" value="1"/>
</dbReference>
<dbReference type="GO" id="GO:0015344">
    <property type="term" value="F:siderophore uptake transmembrane transporter activity"/>
    <property type="evidence" value="ECO:0007669"/>
    <property type="project" value="TreeGrafter"/>
</dbReference>
<evidence type="ECO:0000256" key="2">
    <source>
        <dbReference type="ARBA" id="ARBA00009810"/>
    </source>
</evidence>
<dbReference type="SUPFAM" id="SSF56935">
    <property type="entry name" value="Porins"/>
    <property type="match status" value="1"/>
</dbReference>
<keyword evidence="8" id="KW-0408">Iron</keyword>
<feature type="domain" description="TonB-dependent receptor-like beta-barrel" evidence="17">
    <location>
        <begin position="328"/>
        <end position="782"/>
    </location>
</feature>
<dbReference type="Gene3D" id="2.40.170.20">
    <property type="entry name" value="TonB-dependent receptor, beta-barrel domain"/>
    <property type="match status" value="1"/>
</dbReference>
<evidence type="ECO:0000256" key="7">
    <source>
        <dbReference type="ARBA" id="ARBA00022729"/>
    </source>
</evidence>
<dbReference type="STRING" id="393003.SAMN05660461_5762"/>
<evidence type="ECO:0000256" key="14">
    <source>
        <dbReference type="PROSITE-ProRule" id="PRU01360"/>
    </source>
</evidence>
<evidence type="ECO:0000313" key="19">
    <source>
        <dbReference type="EMBL" id="SKD09869.1"/>
    </source>
</evidence>
<keyword evidence="5" id="KW-0410">Iron transport</keyword>
<dbReference type="GO" id="GO:0015891">
    <property type="term" value="P:siderophore transport"/>
    <property type="evidence" value="ECO:0007669"/>
    <property type="project" value="InterPro"/>
</dbReference>
<dbReference type="InterPro" id="IPR010105">
    <property type="entry name" value="TonB_sidphr_rcpt"/>
</dbReference>
<proteinExistence type="inferred from homology"/>
<dbReference type="InterPro" id="IPR039426">
    <property type="entry name" value="TonB-dep_rcpt-like"/>
</dbReference>
<evidence type="ECO:0000256" key="12">
    <source>
        <dbReference type="ARBA" id="ARBA00023170"/>
    </source>
</evidence>
<dbReference type="AlphaFoldDB" id="A0A1T5PC84"/>
<evidence type="ECO:0000256" key="13">
    <source>
        <dbReference type="ARBA" id="ARBA00023237"/>
    </source>
</evidence>
<evidence type="ECO:0000256" key="8">
    <source>
        <dbReference type="ARBA" id="ARBA00023004"/>
    </source>
</evidence>
<feature type="chain" id="PRO_5012504750" evidence="16">
    <location>
        <begin position="31"/>
        <end position="810"/>
    </location>
</feature>
<keyword evidence="9" id="KW-0406">Ion transport</keyword>
<dbReference type="Pfam" id="PF13715">
    <property type="entry name" value="CarbopepD_reg_2"/>
    <property type="match status" value="1"/>
</dbReference>
<comment type="subcellular location">
    <subcellularLocation>
        <location evidence="1 14">Cell outer membrane</location>
        <topology evidence="1 14">Multi-pass membrane protein</topology>
    </subcellularLocation>
</comment>
<dbReference type="GO" id="GO:0038023">
    <property type="term" value="F:signaling receptor activity"/>
    <property type="evidence" value="ECO:0007669"/>
    <property type="project" value="InterPro"/>
</dbReference>
<evidence type="ECO:0000256" key="15">
    <source>
        <dbReference type="RuleBase" id="RU003357"/>
    </source>
</evidence>
<feature type="signal peptide" evidence="16">
    <location>
        <begin position="1"/>
        <end position="30"/>
    </location>
</feature>
<dbReference type="InterPro" id="IPR037066">
    <property type="entry name" value="Plug_dom_sf"/>
</dbReference>
<keyword evidence="11 14" id="KW-0472">Membrane</keyword>
<evidence type="ECO:0000259" key="17">
    <source>
        <dbReference type="Pfam" id="PF00593"/>
    </source>
</evidence>
<dbReference type="NCBIfam" id="TIGR01783">
    <property type="entry name" value="TonB-siderophor"/>
    <property type="match status" value="1"/>
</dbReference>
<evidence type="ECO:0000256" key="11">
    <source>
        <dbReference type="ARBA" id="ARBA00023136"/>
    </source>
</evidence>
<dbReference type="PROSITE" id="PS52016">
    <property type="entry name" value="TONB_DEPENDENT_REC_3"/>
    <property type="match status" value="1"/>
</dbReference>
<evidence type="ECO:0000256" key="3">
    <source>
        <dbReference type="ARBA" id="ARBA00022448"/>
    </source>
</evidence>
<evidence type="ECO:0000313" key="20">
    <source>
        <dbReference type="Proteomes" id="UP000190166"/>
    </source>
</evidence>
<dbReference type="Gene3D" id="2.60.40.1120">
    <property type="entry name" value="Carboxypeptidase-like, regulatory domain"/>
    <property type="match status" value="1"/>
</dbReference>
<keyword evidence="12" id="KW-0675">Receptor</keyword>
<dbReference type="InterPro" id="IPR036942">
    <property type="entry name" value="Beta-barrel_TonB_sf"/>
</dbReference>
<dbReference type="PANTHER" id="PTHR32552">
    <property type="entry name" value="FERRICHROME IRON RECEPTOR-RELATED"/>
    <property type="match status" value="1"/>
</dbReference>
<dbReference type="Proteomes" id="UP000190166">
    <property type="component" value="Unassembled WGS sequence"/>
</dbReference>
<keyword evidence="3 14" id="KW-0813">Transport</keyword>
<keyword evidence="4 14" id="KW-1134">Transmembrane beta strand</keyword>
<evidence type="ECO:0000256" key="9">
    <source>
        <dbReference type="ARBA" id="ARBA00023065"/>
    </source>
</evidence>
<dbReference type="SUPFAM" id="SSF49464">
    <property type="entry name" value="Carboxypeptidase regulatory domain-like"/>
    <property type="match status" value="1"/>
</dbReference>
<dbReference type="Pfam" id="PF00593">
    <property type="entry name" value="TonB_dep_Rec_b-barrel"/>
    <property type="match status" value="1"/>
</dbReference>
<keyword evidence="13 14" id="KW-0998">Cell outer membrane</keyword>
<keyword evidence="20" id="KW-1185">Reference proteome</keyword>
<dbReference type="RefSeq" id="WP_235016054.1">
    <property type="nucleotide sequence ID" value="NZ_FUZZ01000005.1"/>
</dbReference>
<dbReference type="PANTHER" id="PTHR32552:SF68">
    <property type="entry name" value="FERRICHROME OUTER MEMBRANE TRANSPORTER_PHAGE RECEPTOR"/>
    <property type="match status" value="1"/>
</dbReference>
<comment type="similarity">
    <text evidence="2 14 15">Belongs to the TonB-dependent receptor family.</text>
</comment>
<dbReference type="InterPro" id="IPR000531">
    <property type="entry name" value="Beta-barrel_TonB"/>
</dbReference>
<feature type="domain" description="TonB-dependent receptor plug" evidence="18">
    <location>
        <begin position="148"/>
        <end position="242"/>
    </location>
</feature>
<protein>
    <submittedName>
        <fullName evidence="19">Iron complex outermembrane recepter protein</fullName>
    </submittedName>
</protein>
<reference evidence="19 20" key="1">
    <citation type="submission" date="2017-02" db="EMBL/GenBank/DDBJ databases">
        <authorList>
            <person name="Peterson S.W."/>
        </authorList>
    </citation>
    <scope>NUCLEOTIDE SEQUENCE [LARGE SCALE GENOMIC DNA]</scope>
    <source>
        <strain evidence="19 20">DSM 18108</strain>
    </source>
</reference>
<evidence type="ECO:0000256" key="1">
    <source>
        <dbReference type="ARBA" id="ARBA00004571"/>
    </source>
</evidence>
<name>A0A1T5PC84_9BACT</name>
<dbReference type="InterPro" id="IPR012910">
    <property type="entry name" value="Plug_dom"/>
</dbReference>
<dbReference type="EMBL" id="FUZZ01000005">
    <property type="protein sequence ID" value="SKD09869.1"/>
    <property type="molecule type" value="Genomic_DNA"/>
</dbReference>
<keyword evidence="10 15" id="KW-0798">TonB box</keyword>
<dbReference type="InterPro" id="IPR008969">
    <property type="entry name" value="CarboxyPept-like_regulatory"/>
</dbReference>
<keyword evidence="6 14" id="KW-0812">Transmembrane</keyword>
<dbReference type="CDD" id="cd01347">
    <property type="entry name" value="ligand_gated_channel"/>
    <property type="match status" value="1"/>
</dbReference>
<evidence type="ECO:0000256" key="4">
    <source>
        <dbReference type="ARBA" id="ARBA00022452"/>
    </source>
</evidence>